<proteinExistence type="predicted"/>
<reference evidence="1" key="1">
    <citation type="submission" date="2019-08" db="EMBL/GenBank/DDBJ databases">
        <authorList>
            <person name="Kucharzyk K."/>
            <person name="Murdoch R.W."/>
            <person name="Higgins S."/>
            <person name="Loffler F."/>
        </authorList>
    </citation>
    <scope>NUCLEOTIDE SEQUENCE</scope>
</reference>
<organism evidence="1">
    <name type="scientific">bioreactor metagenome</name>
    <dbReference type="NCBI Taxonomy" id="1076179"/>
    <lineage>
        <taxon>unclassified sequences</taxon>
        <taxon>metagenomes</taxon>
        <taxon>ecological metagenomes</taxon>
    </lineage>
</organism>
<dbReference type="AlphaFoldDB" id="A0A644YH82"/>
<sequence>MLRVEHRRRADALSCAQARGEVVRACRGCDHAAGGIQDRRHDDLERFPASRRADDQQGVFHARPHVKPMRGTDPVANVGRCGVLQRGTEIARPREQRLGGGGLSDVLFCCRSGQSVRVLRALV</sequence>
<evidence type="ECO:0000313" key="1">
    <source>
        <dbReference type="EMBL" id="MPM27679.1"/>
    </source>
</evidence>
<name>A0A644YH82_9ZZZZ</name>
<protein>
    <submittedName>
        <fullName evidence="1">Uncharacterized protein</fullName>
    </submittedName>
</protein>
<gene>
    <name evidence="1" type="ORF">SDC9_74192</name>
</gene>
<comment type="caution">
    <text evidence="1">The sequence shown here is derived from an EMBL/GenBank/DDBJ whole genome shotgun (WGS) entry which is preliminary data.</text>
</comment>
<accession>A0A644YH82</accession>
<dbReference type="EMBL" id="VSSQ01005057">
    <property type="protein sequence ID" value="MPM27679.1"/>
    <property type="molecule type" value="Genomic_DNA"/>
</dbReference>